<evidence type="ECO:0000313" key="3">
    <source>
        <dbReference type="Proteomes" id="UP000027456"/>
    </source>
</evidence>
<evidence type="ECO:0000313" key="2">
    <source>
        <dbReference type="EMBL" id="KEP45000.1"/>
    </source>
</evidence>
<feature type="region of interest" description="Disordered" evidence="1">
    <location>
        <begin position="1"/>
        <end position="20"/>
    </location>
</feature>
<dbReference type="Proteomes" id="UP000027456">
    <property type="component" value="Unassembled WGS sequence"/>
</dbReference>
<dbReference type="HOGENOM" id="CLU_1932649_0_0_1"/>
<protein>
    <submittedName>
        <fullName evidence="2">Uncharacterized protein</fullName>
    </submittedName>
</protein>
<name>A0A074RHW2_9AGAM</name>
<sequence length="131" mass="13688">SHCSGRTGTTNTTTSPYYKYTGNPNYARSIYHSPTYDGPTSSTSSATSTTTAYHSTPTGSHGSGTPITSRAYKALHGSSTGNTTTTKTTTTTSATPSGKTTTTTERVRFNAGDAVYRLKDGKAQKGVIQSI</sequence>
<feature type="region of interest" description="Disordered" evidence="1">
    <location>
        <begin position="26"/>
        <end position="105"/>
    </location>
</feature>
<feature type="non-terminal residue" evidence="2">
    <location>
        <position position="1"/>
    </location>
</feature>
<reference evidence="2 3" key="1">
    <citation type="submission" date="2013-12" db="EMBL/GenBank/DDBJ databases">
        <authorList>
            <person name="Cubeta M."/>
            <person name="Pakala S."/>
            <person name="Fedorova N."/>
            <person name="Thomas E."/>
            <person name="Dean R."/>
            <person name="Jabaji S."/>
            <person name="Neate S."/>
            <person name="Toda T."/>
            <person name="Tavantzis S."/>
            <person name="Vilgalys R."/>
            <person name="Bharathan N."/>
            <person name="Pakala S."/>
            <person name="Losada L.S."/>
            <person name="Zafar N."/>
            <person name="Nierman W."/>
        </authorList>
    </citation>
    <scope>NUCLEOTIDE SEQUENCE [LARGE SCALE GENOMIC DNA]</scope>
    <source>
        <strain evidence="2 3">123E</strain>
    </source>
</reference>
<proteinExistence type="predicted"/>
<feature type="compositionally biased region" description="Low complexity" evidence="1">
    <location>
        <begin position="77"/>
        <end position="104"/>
    </location>
</feature>
<dbReference type="EMBL" id="AZST01002390">
    <property type="protein sequence ID" value="KEP45000.1"/>
    <property type="molecule type" value="Genomic_DNA"/>
</dbReference>
<feature type="non-terminal residue" evidence="2">
    <location>
        <position position="131"/>
    </location>
</feature>
<keyword evidence="3" id="KW-1185">Reference proteome</keyword>
<organism evidence="2 3">
    <name type="scientific">Rhizoctonia solani 123E</name>
    <dbReference type="NCBI Taxonomy" id="1423351"/>
    <lineage>
        <taxon>Eukaryota</taxon>
        <taxon>Fungi</taxon>
        <taxon>Dikarya</taxon>
        <taxon>Basidiomycota</taxon>
        <taxon>Agaricomycotina</taxon>
        <taxon>Agaricomycetes</taxon>
        <taxon>Cantharellales</taxon>
        <taxon>Ceratobasidiaceae</taxon>
        <taxon>Rhizoctonia</taxon>
    </lineage>
</organism>
<accession>A0A074RHW2</accession>
<feature type="compositionally biased region" description="Low complexity" evidence="1">
    <location>
        <begin position="38"/>
        <end position="60"/>
    </location>
</feature>
<gene>
    <name evidence="2" type="ORF">V565_332160</name>
</gene>
<dbReference type="AlphaFoldDB" id="A0A074RHW2"/>
<comment type="caution">
    <text evidence="2">The sequence shown here is derived from an EMBL/GenBank/DDBJ whole genome shotgun (WGS) entry which is preliminary data.</text>
</comment>
<evidence type="ECO:0000256" key="1">
    <source>
        <dbReference type="SAM" id="MobiDB-lite"/>
    </source>
</evidence>
<feature type="compositionally biased region" description="Low complexity" evidence="1">
    <location>
        <begin position="7"/>
        <end position="20"/>
    </location>
</feature>